<accession>A0A225B0D0</accession>
<reference evidence="1 2" key="1">
    <citation type="submission" date="2015-06" db="EMBL/GenBank/DDBJ databases">
        <title>Talaromyces atroroseus IBT 11181 draft genome.</title>
        <authorList>
            <person name="Rasmussen K.B."/>
            <person name="Rasmussen S."/>
            <person name="Petersen B."/>
            <person name="Sicheritz-Ponten T."/>
            <person name="Mortensen U.H."/>
            <person name="Thrane U."/>
        </authorList>
    </citation>
    <scope>NUCLEOTIDE SEQUENCE [LARGE SCALE GENOMIC DNA]</scope>
    <source>
        <strain evidence="1 2">IBT 11181</strain>
    </source>
</reference>
<dbReference type="GeneID" id="31004331"/>
<dbReference type="RefSeq" id="XP_020120306.1">
    <property type="nucleotide sequence ID" value="XM_020266862.1"/>
</dbReference>
<name>A0A225B0D0_TALAT</name>
<organism evidence="1 2">
    <name type="scientific">Talaromyces atroroseus</name>
    <dbReference type="NCBI Taxonomy" id="1441469"/>
    <lineage>
        <taxon>Eukaryota</taxon>
        <taxon>Fungi</taxon>
        <taxon>Dikarya</taxon>
        <taxon>Ascomycota</taxon>
        <taxon>Pezizomycotina</taxon>
        <taxon>Eurotiomycetes</taxon>
        <taxon>Eurotiomycetidae</taxon>
        <taxon>Eurotiales</taxon>
        <taxon>Trichocomaceae</taxon>
        <taxon>Talaromyces</taxon>
        <taxon>Talaromyces sect. Trachyspermi</taxon>
    </lineage>
</organism>
<keyword evidence="2" id="KW-1185">Reference proteome</keyword>
<evidence type="ECO:0000313" key="1">
    <source>
        <dbReference type="EMBL" id="OKL60185.1"/>
    </source>
</evidence>
<comment type="caution">
    <text evidence="1">The sequence shown here is derived from an EMBL/GenBank/DDBJ whole genome shotgun (WGS) entry which is preliminary data.</text>
</comment>
<proteinExistence type="predicted"/>
<dbReference type="AlphaFoldDB" id="A0A225B0D0"/>
<sequence>MNLMGHNYGVKLVDLLAKGLEYRRFFYMYQRHQKESEARKYMDKESSVTSRLKSGEGKKEYARDLFEEDFMEGVDTEEFNQLVEQVALNRGLANPESTAAEEAALISILEASNSVPSLDDRAL</sequence>
<gene>
    <name evidence="1" type="ORF">UA08_04576</name>
</gene>
<protein>
    <submittedName>
        <fullName evidence="1">Uncharacterized protein</fullName>
    </submittedName>
</protein>
<dbReference type="EMBL" id="LFMY01000006">
    <property type="protein sequence ID" value="OKL60185.1"/>
    <property type="molecule type" value="Genomic_DNA"/>
</dbReference>
<dbReference type="Proteomes" id="UP000214365">
    <property type="component" value="Unassembled WGS sequence"/>
</dbReference>
<evidence type="ECO:0000313" key="2">
    <source>
        <dbReference type="Proteomes" id="UP000214365"/>
    </source>
</evidence>